<feature type="coiled-coil region" evidence="1">
    <location>
        <begin position="27"/>
        <end position="55"/>
    </location>
</feature>
<evidence type="ECO:0000313" key="4">
    <source>
        <dbReference type="Proteomes" id="UP001314170"/>
    </source>
</evidence>
<sequence length="187" mass="21599">MSALYFDDNAFDLIVDEKGEIDVTKSASKAEANLAKKKKKQQQKLEKQLANDCNKVSGRDLATKKNYIVVYSNEIDEKEEQKTVDYFDGNEEIDWKIVAQERFGLEKEKEKENGKNDDFERDLNEKKVKKQKHKKGISKNKEERNSVEEEEGSPGVVRGLFMVLHKAVTALAFMALRVVMYSTWKKL</sequence>
<reference evidence="3 4" key="1">
    <citation type="submission" date="2024-01" db="EMBL/GenBank/DDBJ databases">
        <authorList>
            <person name="Waweru B."/>
        </authorList>
    </citation>
    <scope>NUCLEOTIDE SEQUENCE [LARGE SCALE GENOMIC DNA]</scope>
</reference>
<name>A0AAV1RNB3_9ROSI</name>
<accession>A0AAV1RNB3</accession>
<comment type="caution">
    <text evidence="3">The sequence shown here is derived from an EMBL/GenBank/DDBJ whole genome shotgun (WGS) entry which is preliminary data.</text>
</comment>
<evidence type="ECO:0000256" key="1">
    <source>
        <dbReference type="SAM" id="Coils"/>
    </source>
</evidence>
<feature type="compositionally biased region" description="Basic residues" evidence="2">
    <location>
        <begin position="127"/>
        <end position="138"/>
    </location>
</feature>
<proteinExistence type="predicted"/>
<gene>
    <name evidence="3" type="ORF">DCAF_LOCUS12220</name>
</gene>
<evidence type="ECO:0000256" key="2">
    <source>
        <dbReference type="SAM" id="MobiDB-lite"/>
    </source>
</evidence>
<keyword evidence="1" id="KW-0175">Coiled coil</keyword>
<feature type="region of interest" description="Disordered" evidence="2">
    <location>
        <begin position="106"/>
        <end position="150"/>
    </location>
</feature>
<evidence type="ECO:0000313" key="3">
    <source>
        <dbReference type="EMBL" id="CAK7337193.1"/>
    </source>
</evidence>
<feature type="compositionally biased region" description="Basic and acidic residues" evidence="2">
    <location>
        <begin position="106"/>
        <end position="126"/>
    </location>
</feature>
<dbReference type="Proteomes" id="UP001314170">
    <property type="component" value="Unassembled WGS sequence"/>
</dbReference>
<keyword evidence="4" id="KW-1185">Reference proteome</keyword>
<organism evidence="3 4">
    <name type="scientific">Dovyalis caffra</name>
    <dbReference type="NCBI Taxonomy" id="77055"/>
    <lineage>
        <taxon>Eukaryota</taxon>
        <taxon>Viridiplantae</taxon>
        <taxon>Streptophyta</taxon>
        <taxon>Embryophyta</taxon>
        <taxon>Tracheophyta</taxon>
        <taxon>Spermatophyta</taxon>
        <taxon>Magnoliopsida</taxon>
        <taxon>eudicotyledons</taxon>
        <taxon>Gunneridae</taxon>
        <taxon>Pentapetalae</taxon>
        <taxon>rosids</taxon>
        <taxon>fabids</taxon>
        <taxon>Malpighiales</taxon>
        <taxon>Salicaceae</taxon>
        <taxon>Flacourtieae</taxon>
        <taxon>Dovyalis</taxon>
    </lineage>
</organism>
<dbReference type="EMBL" id="CAWUPB010001010">
    <property type="protein sequence ID" value="CAK7337193.1"/>
    <property type="molecule type" value="Genomic_DNA"/>
</dbReference>
<protein>
    <submittedName>
        <fullName evidence="3">Uncharacterized protein</fullName>
    </submittedName>
</protein>
<dbReference type="AlphaFoldDB" id="A0AAV1RNB3"/>